<dbReference type="PANTHER" id="PTHR36836">
    <property type="entry name" value="COLANIC ACID BIOSYNTHESIS PROTEIN WCAK"/>
    <property type="match status" value="1"/>
</dbReference>
<dbReference type="Pfam" id="PF04230">
    <property type="entry name" value="PS_pyruv_trans"/>
    <property type="match status" value="1"/>
</dbReference>
<evidence type="ECO:0000256" key="1">
    <source>
        <dbReference type="SAM" id="Phobius"/>
    </source>
</evidence>
<evidence type="ECO:0000313" key="4">
    <source>
        <dbReference type="Proteomes" id="UP000643405"/>
    </source>
</evidence>
<dbReference type="GO" id="GO:0016740">
    <property type="term" value="F:transferase activity"/>
    <property type="evidence" value="ECO:0007669"/>
    <property type="project" value="UniProtKB-KW"/>
</dbReference>
<keyword evidence="1" id="KW-1133">Transmembrane helix</keyword>
<keyword evidence="3" id="KW-0808">Transferase</keyword>
<name>A0A8J6PUL4_9HYPH</name>
<protein>
    <submittedName>
        <fullName evidence="3">Polysaccharide pyruvyl transferase family protein</fullName>
    </submittedName>
</protein>
<dbReference type="AlphaFoldDB" id="A0A8J6PUL4"/>
<reference evidence="3" key="1">
    <citation type="submission" date="2020-09" db="EMBL/GenBank/DDBJ databases">
        <title>Genome seq and assembly of Tianweitania sp.</title>
        <authorList>
            <person name="Chhetri G."/>
        </authorList>
    </citation>
    <scope>NUCLEOTIDE SEQUENCE</scope>
    <source>
        <strain evidence="3">Rool2</strain>
    </source>
</reference>
<dbReference type="PANTHER" id="PTHR36836:SF1">
    <property type="entry name" value="COLANIC ACID BIOSYNTHESIS PROTEIN WCAK"/>
    <property type="match status" value="1"/>
</dbReference>
<comment type="caution">
    <text evidence="3">The sequence shown here is derived from an EMBL/GenBank/DDBJ whole genome shotgun (WGS) entry which is preliminary data.</text>
</comment>
<evidence type="ECO:0000313" key="3">
    <source>
        <dbReference type="EMBL" id="MBD0415994.1"/>
    </source>
</evidence>
<evidence type="ECO:0000259" key="2">
    <source>
        <dbReference type="Pfam" id="PF04230"/>
    </source>
</evidence>
<organism evidence="3 4">
    <name type="scientific">Oryzicola mucosus</name>
    <dbReference type="NCBI Taxonomy" id="2767425"/>
    <lineage>
        <taxon>Bacteria</taxon>
        <taxon>Pseudomonadati</taxon>
        <taxon>Pseudomonadota</taxon>
        <taxon>Alphaproteobacteria</taxon>
        <taxon>Hyphomicrobiales</taxon>
        <taxon>Phyllobacteriaceae</taxon>
        <taxon>Oryzicola</taxon>
    </lineage>
</organism>
<keyword evidence="4" id="KW-1185">Reference proteome</keyword>
<accession>A0A8J6PUL4</accession>
<dbReference type="EMBL" id="JACVVX010000004">
    <property type="protein sequence ID" value="MBD0415994.1"/>
    <property type="molecule type" value="Genomic_DNA"/>
</dbReference>
<feature type="transmembrane region" description="Helical" evidence="1">
    <location>
        <begin position="121"/>
        <end position="140"/>
    </location>
</feature>
<dbReference type="InterPro" id="IPR007345">
    <property type="entry name" value="Polysacch_pyruvyl_Trfase"/>
</dbReference>
<sequence>MTSVSIIAATFYGNRGAEGMLSTTIGMLRRHAGEDLTFNVFTYYPERDRELVADQRVSMYSSTPAYLVAVLFPFALLYRFLGFFRLRPLQRMLPKSVQALAASSMLVCLAGVSFVGGRTKFIPFNIATILPAMVLGVPVVKFAQALGPFNEPLNRLAAKIFLPWCNHVFTRGEKTQAHMKEVFPNKTFYERADDCAFLFEKSFCISAPAPGGLDGLATLDQHRAAGRTIVGVCPSIVVALRAKASGWDYAALMRDLLSGLVAKGYAVALFPNATRGEDMDKTHNNDLPLLLEIYEGLDAETRKYCVSFSGSLNIAQIHQIIEASDVVAVSRFHAMVGALAAGTPVMVIGWSHKYLEVMQRFQQEDMVLDYKRGEIGVVVGRIEQLVAEKASRKATITASFPAVQALSMRQIEYSAKLVKGRRA</sequence>
<dbReference type="Proteomes" id="UP000643405">
    <property type="component" value="Unassembled WGS sequence"/>
</dbReference>
<dbReference type="RefSeq" id="WP_188165410.1">
    <property type="nucleotide sequence ID" value="NZ_JACVVX010000004.1"/>
</dbReference>
<feature type="domain" description="Polysaccharide pyruvyl transferase" evidence="2">
    <location>
        <begin position="15"/>
        <end position="352"/>
    </location>
</feature>
<keyword evidence="1" id="KW-0812">Transmembrane</keyword>
<proteinExistence type="predicted"/>
<gene>
    <name evidence="3" type="ORF">ICI42_15155</name>
</gene>
<feature type="transmembrane region" description="Helical" evidence="1">
    <location>
        <begin position="65"/>
        <end position="84"/>
    </location>
</feature>
<keyword evidence="1" id="KW-0472">Membrane</keyword>
<feature type="transmembrane region" description="Helical" evidence="1">
    <location>
        <begin position="96"/>
        <end position="115"/>
    </location>
</feature>